<dbReference type="Gene3D" id="1.10.3410.10">
    <property type="entry name" value="putative deoxyguanosinetriphosphate triphosphohydrolase like domain"/>
    <property type="match status" value="1"/>
</dbReference>
<evidence type="ECO:0000259" key="2">
    <source>
        <dbReference type="PROSITE" id="PS51831"/>
    </source>
</evidence>
<dbReference type="Pfam" id="PF01966">
    <property type="entry name" value="HD"/>
    <property type="match status" value="1"/>
</dbReference>
<dbReference type="SUPFAM" id="SSF109604">
    <property type="entry name" value="HD-domain/PDEase-like"/>
    <property type="match status" value="1"/>
</dbReference>
<keyword evidence="1" id="KW-0378">Hydrolase</keyword>
<sequence length="446" mass="50423">MVWDERRGDRRGQTSDTRRPADIDYARVIHSASFRRLQGKTQILNLGDSDFYRTRLTHSLEVAQIAGGIVRQFQHQFTDHPAHPHLPDIARIQAIGCTHDLGHPPFGHGGEVALNYCMRDHGGFEGNGQTLRVLSRLEKFPEGAGANLTRRTLLGVLKYPVAYHEAANPAVRPGLDARATTIRIIDRKASKPPKCYMDSEADVVDWILAPLSTSDRDAFRAYVRQDGRHHKPLHKSFDCSIMDLADDIGFGVHDLEDALALRLIGRDDFTTRVPRERCAAFLDTLRGPYAQELGGDAYAAFVDRLFGEEDQRKLFIGRMVHYLIASCHIDTREAFQEPLIRYRAAMDDRARGFLDALKQAVMDIVILSPAVQQLEFKGQKMVVSVFEAMASEPANFLPREVYARYRQEGDSPRVICDHISGMTDNFLMKTYDRLFSPHMGSVFDQL</sequence>
<dbReference type="NCBIfam" id="TIGR01353">
    <property type="entry name" value="dGTP_triPase"/>
    <property type="match status" value="1"/>
</dbReference>
<dbReference type="PANTHER" id="PTHR11373">
    <property type="entry name" value="DEOXYNUCLEOSIDE TRIPHOSPHATE TRIPHOSPHOHYDROLASE"/>
    <property type="match status" value="1"/>
</dbReference>
<dbReference type="SMART" id="SM00471">
    <property type="entry name" value="HDc"/>
    <property type="match status" value="1"/>
</dbReference>
<dbReference type="Proteomes" id="UP000197153">
    <property type="component" value="Chromosome 4"/>
</dbReference>
<dbReference type="GO" id="GO:0008832">
    <property type="term" value="F:dGTPase activity"/>
    <property type="evidence" value="ECO:0007669"/>
    <property type="project" value="TreeGrafter"/>
</dbReference>
<dbReference type="PROSITE" id="PS51831">
    <property type="entry name" value="HD"/>
    <property type="match status" value="1"/>
</dbReference>
<dbReference type="InterPro" id="IPR026875">
    <property type="entry name" value="PHydrolase_assoc_dom"/>
</dbReference>
<dbReference type="AlphaFoldDB" id="A0A248K2G4"/>
<dbReference type="EMBL" id="CP022113">
    <property type="protein sequence ID" value="ASG25163.1"/>
    <property type="molecule type" value="Genomic_DNA"/>
</dbReference>
<name>A0A248K2G4_9PROT</name>
<reference evidence="3 4" key="1">
    <citation type="submission" date="2017-06" db="EMBL/GenBank/DDBJ databases">
        <title>Complete genome sequence of Nitrospirillum amazonense strain CBAmC, an endophytic nitrogen-fixing and plant growth-promoting bacterium, isolated from sugarcane.</title>
        <authorList>
            <person name="Schwab S."/>
            <person name="dos Santos Teixeira K.R."/>
            <person name="Simoes Araujo J.L."/>
            <person name="Soares Vidal M."/>
            <person name="Borges de Freitas H.R."/>
            <person name="Rivello Crivelaro A.L."/>
            <person name="Bueno de Camargo Nunes A."/>
            <person name="dos Santos C.M."/>
            <person name="Palmeira da Silva Rosa D."/>
            <person name="da Silva Padilha D."/>
            <person name="da Silva E."/>
            <person name="Araujo Terra L."/>
            <person name="Soares Mendes V."/>
            <person name="Farinelli L."/>
            <person name="Magalhaes Cruz L."/>
            <person name="Baldani J.I."/>
        </authorList>
    </citation>
    <scope>NUCLEOTIDE SEQUENCE [LARGE SCALE GENOMIC DNA]</scope>
    <source>
        <strain evidence="3 4">CBAmC</strain>
    </source>
</reference>
<dbReference type="NCBIfam" id="NF003701">
    <property type="entry name" value="PRK05318.1"/>
    <property type="match status" value="1"/>
</dbReference>
<protein>
    <submittedName>
        <fullName evidence="3">dGTPase</fullName>
    </submittedName>
</protein>
<evidence type="ECO:0000313" key="3">
    <source>
        <dbReference type="EMBL" id="ASG25163.1"/>
    </source>
</evidence>
<dbReference type="CDD" id="cd00077">
    <property type="entry name" value="HDc"/>
    <property type="match status" value="1"/>
</dbReference>
<dbReference type="InterPro" id="IPR050135">
    <property type="entry name" value="dGTPase-like"/>
</dbReference>
<dbReference type="Pfam" id="PF13286">
    <property type="entry name" value="HD_assoc"/>
    <property type="match status" value="1"/>
</dbReference>
<dbReference type="InterPro" id="IPR006261">
    <property type="entry name" value="dGTPase"/>
</dbReference>
<accession>A0A248K2G4</accession>
<dbReference type="InterPro" id="IPR006674">
    <property type="entry name" value="HD_domain"/>
</dbReference>
<dbReference type="InterPro" id="IPR023293">
    <property type="entry name" value="dGTP_triP_hydro_central_sf"/>
</dbReference>
<feature type="domain" description="HD" evidence="2">
    <location>
        <begin position="55"/>
        <end position="191"/>
    </location>
</feature>
<dbReference type="NCBIfam" id="NF041026">
    <property type="entry name" value="antiphage_dGTPase"/>
    <property type="match status" value="1"/>
</dbReference>
<dbReference type="PANTHER" id="PTHR11373:SF40">
    <property type="entry name" value="DEOXYGUANOSINETRIPHOSPHATE TRIPHOSPHOHYDROLASE-LIKE PROTEIN 2"/>
    <property type="match status" value="1"/>
</dbReference>
<organism evidence="3 4">
    <name type="scientific">Nitrospirillum viridazoti CBAmc</name>
    <dbReference type="NCBI Taxonomy" id="1441467"/>
    <lineage>
        <taxon>Bacteria</taxon>
        <taxon>Pseudomonadati</taxon>
        <taxon>Pseudomonadota</taxon>
        <taxon>Alphaproteobacteria</taxon>
        <taxon>Rhodospirillales</taxon>
        <taxon>Azospirillaceae</taxon>
        <taxon>Nitrospirillum</taxon>
        <taxon>Nitrospirillum viridazoti</taxon>
    </lineage>
</organism>
<dbReference type="RefSeq" id="WP_088875541.1">
    <property type="nucleotide sequence ID" value="NZ_CP022113.1"/>
</dbReference>
<evidence type="ECO:0000256" key="1">
    <source>
        <dbReference type="ARBA" id="ARBA00022801"/>
    </source>
</evidence>
<evidence type="ECO:0000313" key="4">
    <source>
        <dbReference type="Proteomes" id="UP000197153"/>
    </source>
</evidence>
<dbReference type="KEGG" id="nao:Y958_29820"/>
<keyword evidence="4" id="KW-1185">Reference proteome</keyword>
<dbReference type="Gene3D" id="1.10.3210.10">
    <property type="entry name" value="Hypothetical protein af1432"/>
    <property type="match status" value="1"/>
</dbReference>
<dbReference type="GO" id="GO:0006203">
    <property type="term" value="P:dGTP catabolic process"/>
    <property type="evidence" value="ECO:0007669"/>
    <property type="project" value="TreeGrafter"/>
</dbReference>
<gene>
    <name evidence="3" type="ORF">Y958_29820</name>
</gene>
<dbReference type="InterPro" id="IPR003607">
    <property type="entry name" value="HD/PDEase_dom"/>
</dbReference>
<proteinExistence type="predicted"/>